<reference evidence="3 4" key="1">
    <citation type="journal article" date="2014" name="BMC Genomics">
        <title>Adaptive genomic structural variation in the grape powdery mildew pathogen, Erysiphe necator.</title>
        <authorList>
            <person name="Jones L."/>
            <person name="Riaz S."/>
            <person name="Morales-Cruz A."/>
            <person name="Amrine K.C."/>
            <person name="McGuire B."/>
            <person name="Gubler W.D."/>
            <person name="Walker M.A."/>
            <person name="Cantu D."/>
        </authorList>
    </citation>
    <scope>NUCLEOTIDE SEQUENCE [LARGE SCALE GENOMIC DNA]</scope>
    <source>
        <strain evidence="4">c</strain>
    </source>
</reference>
<dbReference type="Proteomes" id="UP000030854">
    <property type="component" value="Unassembled WGS sequence"/>
</dbReference>
<keyword evidence="4" id="KW-1185">Reference proteome</keyword>
<name>A0A0B1P7J2_UNCNE</name>
<comment type="caution">
    <text evidence="3">The sequence shown here is derived from an EMBL/GenBank/DDBJ whole genome shotgun (WGS) entry which is preliminary data.</text>
</comment>
<proteinExistence type="predicted"/>
<evidence type="ECO:0000256" key="1">
    <source>
        <dbReference type="SAM" id="MobiDB-lite"/>
    </source>
</evidence>
<dbReference type="EMBL" id="JNVN01000758">
    <property type="protein sequence ID" value="KHJ34672.1"/>
    <property type="molecule type" value="Genomic_DNA"/>
</dbReference>
<feature type="signal peptide" evidence="2">
    <location>
        <begin position="1"/>
        <end position="17"/>
    </location>
</feature>
<sequence length="146" mass="15722">MQLTLILGVFFAITSTAIKLPIAKDNNKANSKVSSLDDRDNASKSNGNNTAVDFGSCTPTIDFKVGRRKNEPNIGTFLPTDPKVAQGQQDALNPNIIINRVCDQLTNVCAANQAAKDKCLENKAKIEALNSKDPSIADTWNKALGF</sequence>
<accession>A0A0B1P7J2</accession>
<dbReference type="HOGENOM" id="CLU_1503526_0_0_1"/>
<dbReference type="OMA" id="AANTHRP"/>
<keyword evidence="2" id="KW-0732">Signal</keyword>
<feature type="region of interest" description="Disordered" evidence="1">
    <location>
        <begin position="29"/>
        <end position="50"/>
    </location>
</feature>
<evidence type="ECO:0000313" key="3">
    <source>
        <dbReference type="EMBL" id="KHJ34672.1"/>
    </source>
</evidence>
<evidence type="ECO:0000256" key="2">
    <source>
        <dbReference type="SAM" id="SignalP"/>
    </source>
</evidence>
<protein>
    <recommendedName>
        <fullName evidence="5">Eka-like protein</fullName>
    </recommendedName>
</protein>
<evidence type="ECO:0000313" key="4">
    <source>
        <dbReference type="Proteomes" id="UP000030854"/>
    </source>
</evidence>
<dbReference type="STRING" id="52586.A0A0B1P7J2"/>
<organism evidence="3 4">
    <name type="scientific">Uncinula necator</name>
    <name type="common">Grape powdery mildew</name>
    <dbReference type="NCBI Taxonomy" id="52586"/>
    <lineage>
        <taxon>Eukaryota</taxon>
        <taxon>Fungi</taxon>
        <taxon>Dikarya</taxon>
        <taxon>Ascomycota</taxon>
        <taxon>Pezizomycotina</taxon>
        <taxon>Leotiomycetes</taxon>
        <taxon>Erysiphales</taxon>
        <taxon>Erysiphaceae</taxon>
        <taxon>Erysiphe</taxon>
    </lineage>
</organism>
<feature type="chain" id="PRO_5002061942" description="Eka-like protein" evidence="2">
    <location>
        <begin position="18"/>
        <end position="146"/>
    </location>
</feature>
<evidence type="ECO:0008006" key="5">
    <source>
        <dbReference type="Google" id="ProtNLM"/>
    </source>
</evidence>
<gene>
    <name evidence="3" type="ORF">EV44_g0571</name>
</gene>
<dbReference type="AlphaFoldDB" id="A0A0B1P7J2"/>